<name>A0A438IQD3_VITVI</name>
<protein>
    <submittedName>
        <fullName evidence="2">Uncharacterized protein</fullName>
    </submittedName>
</protein>
<feature type="region of interest" description="Disordered" evidence="1">
    <location>
        <begin position="79"/>
        <end position="102"/>
    </location>
</feature>
<accession>A0A438IQD3</accession>
<proteinExistence type="predicted"/>
<gene>
    <name evidence="2" type="ORF">CK203_033775</name>
</gene>
<evidence type="ECO:0000313" key="3">
    <source>
        <dbReference type="Proteomes" id="UP000288805"/>
    </source>
</evidence>
<comment type="caution">
    <text evidence="2">The sequence shown here is derived from an EMBL/GenBank/DDBJ whole genome shotgun (WGS) entry which is preliminary data.</text>
</comment>
<dbReference type="Proteomes" id="UP000288805">
    <property type="component" value="Unassembled WGS sequence"/>
</dbReference>
<dbReference type="EMBL" id="QGNW01000090">
    <property type="protein sequence ID" value="RVW98927.1"/>
    <property type="molecule type" value="Genomic_DNA"/>
</dbReference>
<feature type="region of interest" description="Disordered" evidence="1">
    <location>
        <begin position="1"/>
        <end position="27"/>
    </location>
</feature>
<sequence length="102" mass="11421">MDSRPNSQTKVGPPLVTLPIPTSEDPHTHMDRLEQRLRQMRASDEVITWTDFDGTPMASLSAKFRMPKIERYTGIEEGIARGLWPESSPTDSKGKKPSGGQR</sequence>
<reference evidence="2 3" key="1">
    <citation type="journal article" date="2018" name="PLoS Genet.">
        <title>Population sequencing reveals clonal diversity and ancestral inbreeding in the grapevine cultivar Chardonnay.</title>
        <authorList>
            <person name="Roach M.J."/>
            <person name="Johnson D.L."/>
            <person name="Bohlmann J."/>
            <person name="van Vuuren H.J."/>
            <person name="Jones S.J."/>
            <person name="Pretorius I.S."/>
            <person name="Schmidt S.A."/>
            <person name="Borneman A.R."/>
        </authorList>
    </citation>
    <scope>NUCLEOTIDE SEQUENCE [LARGE SCALE GENOMIC DNA]</scope>
    <source>
        <strain evidence="3">cv. Chardonnay</strain>
        <tissue evidence="2">Leaf</tissue>
    </source>
</reference>
<evidence type="ECO:0000313" key="2">
    <source>
        <dbReference type="EMBL" id="RVW98927.1"/>
    </source>
</evidence>
<evidence type="ECO:0000256" key="1">
    <source>
        <dbReference type="SAM" id="MobiDB-lite"/>
    </source>
</evidence>
<dbReference type="AlphaFoldDB" id="A0A438IQD3"/>
<feature type="compositionally biased region" description="Polar residues" evidence="1">
    <location>
        <begin position="1"/>
        <end position="10"/>
    </location>
</feature>
<organism evidence="2 3">
    <name type="scientific">Vitis vinifera</name>
    <name type="common">Grape</name>
    <dbReference type="NCBI Taxonomy" id="29760"/>
    <lineage>
        <taxon>Eukaryota</taxon>
        <taxon>Viridiplantae</taxon>
        <taxon>Streptophyta</taxon>
        <taxon>Embryophyta</taxon>
        <taxon>Tracheophyta</taxon>
        <taxon>Spermatophyta</taxon>
        <taxon>Magnoliopsida</taxon>
        <taxon>eudicotyledons</taxon>
        <taxon>Gunneridae</taxon>
        <taxon>Pentapetalae</taxon>
        <taxon>rosids</taxon>
        <taxon>Vitales</taxon>
        <taxon>Vitaceae</taxon>
        <taxon>Viteae</taxon>
        <taxon>Vitis</taxon>
    </lineage>
</organism>